<dbReference type="PANTHER" id="PTHR13601:SF2">
    <property type="entry name" value="GAMETOGENETIN-BINDING PROTEIN 2"/>
    <property type="match status" value="1"/>
</dbReference>
<feature type="compositionally biased region" description="Basic residues" evidence="1">
    <location>
        <begin position="472"/>
        <end position="487"/>
    </location>
</feature>
<dbReference type="EMBL" id="CP111015">
    <property type="protein sequence ID" value="WAR02768.1"/>
    <property type="molecule type" value="Genomic_DNA"/>
</dbReference>
<feature type="compositionally biased region" description="Basic residues" evidence="1">
    <location>
        <begin position="371"/>
        <end position="383"/>
    </location>
</feature>
<keyword evidence="3" id="KW-1185">Reference proteome</keyword>
<dbReference type="Proteomes" id="UP001164746">
    <property type="component" value="Chromosome 4"/>
</dbReference>
<dbReference type="InterPro" id="IPR026073">
    <property type="entry name" value="GGNBP2"/>
</dbReference>
<sequence>MAKLIAVCRSDDYQFERRQIPLFVDDSLTMVVQFADKCIDCDHVNGMKCKDMERFVQRFGALSKDEVAVAMMVTSKDIMNLLTHLVPCVGCRRSVERLFNQLVKSQHPALEPLIVTQGAVLSINRNYLFDPRALYSLFYIHGAKLSSMVDSIPKSKKNKRCNLHSLETHKTKTTASWIDIWDLLSKECREEVLLVDADCLLDTLETYLRKHRFCSECKSKVLRAYSILVGDVDSAKEKGYCPALYEGLRCCPQERHIHMLCETDFIAHLIGRAEPELIGSNGRRDRHAKTLDIAQEEVLTCLGIHTYERLHKIWQKLKAEEQTWQILFFLGVDALKQSFEMALERKQGVSNLELMCEELLEEERAREHRQEKKRQRRKKKKAKSGQLELPASEKENMQVEEDEEPDDRCEQCDSPPACNVTKKPPQSCTSMGLHHNCGDHNSNTTLASMESCRSCDRAGDSHCWSSPDPKSARARSPHSLSPKRHSPLKPLTMMGSRSSDNGYSSCGDGSCDCSSMPSSNDGSDIACSEGICEGEDHVCNPQQHKVRCPMSELSLESGIHTSPPPKGNKCEDYFIPTCKGDCSKQGQYKMTFSLEDMLEQFCSSEDEAVISEEEILRFKENESKLKAKRQELRETLRERFNNMQHKSQSGGGGSTPPTQQ</sequence>
<organism evidence="2 3">
    <name type="scientific">Mya arenaria</name>
    <name type="common">Soft-shell clam</name>
    <dbReference type="NCBI Taxonomy" id="6604"/>
    <lineage>
        <taxon>Eukaryota</taxon>
        <taxon>Metazoa</taxon>
        <taxon>Spiralia</taxon>
        <taxon>Lophotrochozoa</taxon>
        <taxon>Mollusca</taxon>
        <taxon>Bivalvia</taxon>
        <taxon>Autobranchia</taxon>
        <taxon>Heteroconchia</taxon>
        <taxon>Euheterodonta</taxon>
        <taxon>Imparidentia</taxon>
        <taxon>Neoheterodontei</taxon>
        <taxon>Myida</taxon>
        <taxon>Myoidea</taxon>
        <taxon>Myidae</taxon>
        <taxon>Mya</taxon>
    </lineage>
</organism>
<evidence type="ECO:0000313" key="2">
    <source>
        <dbReference type="EMBL" id="WAR02768.1"/>
    </source>
</evidence>
<feature type="region of interest" description="Disordered" evidence="1">
    <location>
        <begin position="638"/>
        <end position="660"/>
    </location>
</feature>
<protein>
    <submittedName>
        <fullName evidence="2">GGNB2-like protein</fullName>
    </submittedName>
</protein>
<evidence type="ECO:0000313" key="3">
    <source>
        <dbReference type="Proteomes" id="UP001164746"/>
    </source>
</evidence>
<dbReference type="PANTHER" id="PTHR13601">
    <property type="entry name" value="GAMETOGENETIN-BINDING PROTEIN 2"/>
    <property type="match status" value="1"/>
</dbReference>
<gene>
    <name evidence="2" type="ORF">MAR_009326</name>
</gene>
<name>A0ABY7E1R6_MYAAR</name>
<reference evidence="2" key="1">
    <citation type="submission" date="2022-11" db="EMBL/GenBank/DDBJ databases">
        <title>Centuries of genome instability and evolution in soft-shell clam transmissible cancer (bioRxiv).</title>
        <authorList>
            <person name="Hart S.F.M."/>
            <person name="Yonemitsu M.A."/>
            <person name="Giersch R.M."/>
            <person name="Beal B.F."/>
            <person name="Arriagada G."/>
            <person name="Davis B.W."/>
            <person name="Ostrander E.A."/>
            <person name="Goff S.P."/>
            <person name="Metzger M.J."/>
        </authorList>
    </citation>
    <scope>NUCLEOTIDE SEQUENCE</scope>
    <source>
        <strain evidence="2">MELC-2E11</strain>
        <tissue evidence="2">Siphon/mantle</tissue>
    </source>
</reference>
<accession>A0ABY7E1R6</accession>
<feature type="region of interest" description="Disordered" evidence="1">
    <location>
        <begin position="366"/>
        <end position="413"/>
    </location>
</feature>
<proteinExistence type="predicted"/>
<feature type="region of interest" description="Disordered" evidence="1">
    <location>
        <begin position="466"/>
        <end position="499"/>
    </location>
</feature>
<evidence type="ECO:0000256" key="1">
    <source>
        <dbReference type="SAM" id="MobiDB-lite"/>
    </source>
</evidence>
<feature type="compositionally biased region" description="Acidic residues" evidence="1">
    <location>
        <begin position="398"/>
        <end position="407"/>
    </location>
</feature>